<evidence type="ECO:0000259" key="7">
    <source>
        <dbReference type="SMART" id="SM01372"/>
    </source>
</evidence>
<dbReference type="Gene3D" id="1.10.10.10">
    <property type="entry name" value="Winged helix-like DNA-binding domain superfamily/Winged helix DNA-binding domain"/>
    <property type="match status" value="1"/>
</dbReference>
<dbReference type="InParanoid" id="A0A6P9E2J0"/>
<dbReference type="InterPro" id="IPR015633">
    <property type="entry name" value="E2F"/>
</dbReference>
<dbReference type="GeneID" id="109021808"/>
<dbReference type="GO" id="GO:0006357">
    <property type="term" value="P:regulation of transcription by RNA polymerase II"/>
    <property type="evidence" value="ECO:0000318"/>
    <property type="project" value="GO_Central"/>
</dbReference>
<keyword evidence="8" id="KW-1185">Reference proteome</keyword>
<sequence length="444" mass="50139">MSNSGADPSRPIQPSEFQLRLLHSHSLTQNHYPFQRPQRFDSATPPNGSNYRFSDLPCDSHAHAHSVAFPKLPAYLQLCPVEAIFLLKVEAANKSNNCEAQASGQAAIHGQSKVANDLSLRPESCTAIKHHINSKVPKHVKTQKTETESSNGLNAATSCRYDNSLGCGNRGYSTVTMFFAGLLTKKFVNLIQEAKDGTLDLKHTAEILQVQKRRIYDITNVLEGMGLIEKTSKNHIRWRGYNEIGPREPDDQVAALKAENKSLHVKERSLDKSVRQKQEHLRGLEEDENYQKYLFLAEEDIVSLHLLLSSSQNRTLVTIKAPQASYIEVPDPDEDFGFPQRQYKMIIRSTTGPIDLYLLSKYNRQNEDMNVRYAKSMDLSARNIGHCRIEDARQSFKHQGDYMNSPETFSLLDSDVCGIQKITTSECDARMFGGIWFLLATYKS</sequence>
<dbReference type="GO" id="GO:0046983">
    <property type="term" value="F:protein dimerization activity"/>
    <property type="evidence" value="ECO:0007669"/>
    <property type="project" value="InterPro"/>
</dbReference>
<dbReference type="SUPFAM" id="SSF144074">
    <property type="entry name" value="E2F-DP heterodimerization region"/>
    <property type="match status" value="1"/>
</dbReference>
<dbReference type="PANTHER" id="PTHR12081">
    <property type="entry name" value="TRANSCRIPTION FACTOR E2F"/>
    <property type="match status" value="1"/>
</dbReference>
<organism evidence="8 9">
    <name type="scientific">Juglans regia</name>
    <name type="common">English walnut</name>
    <dbReference type="NCBI Taxonomy" id="51240"/>
    <lineage>
        <taxon>Eukaryota</taxon>
        <taxon>Viridiplantae</taxon>
        <taxon>Streptophyta</taxon>
        <taxon>Embryophyta</taxon>
        <taxon>Tracheophyta</taxon>
        <taxon>Spermatophyta</taxon>
        <taxon>Magnoliopsida</taxon>
        <taxon>eudicotyledons</taxon>
        <taxon>Gunneridae</taxon>
        <taxon>Pentapetalae</taxon>
        <taxon>rosids</taxon>
        <taxon>fabids</taxon>
        <taxon>Fagales</taxon>
        <taxon>Juglandaceae</taxon>
        <taxon>Juglans</taxon>
    </lineage>
</organism>
<keyword evidence="3 6" id="KW-0238">DNA-binding</keyword>
<dbReference type="Gene3D" id="6.10.250.540">
    <property type="match status" value="1"/>
</dbReference>
<evidence type="ECO:0000256" key="6">
    <source>
        <dbReference type="RuleBase" id="RU003796"/>
    </source>
</evidence>
<evidence type="ECO:0000256" key="4">
    <source>
        <dbReference type="ARBA" id="ARBA00023163"/>
    </source>
</evidence>
<evidence type="ECO:0000256" key="3">
    <source>
        <dbReference type="ARBA" id="ARBA00023125"/>
    </source>
</evidence>
<dbReference type="SUPFAM" id="SSF46785">
    <property type="entry name" value="Winged helix' DNA-binding domain"/>
    <property type="match status" value="1"/>
</dbReference>
<dbReference type="CDD" id="cd14660">
    <property type="entry name" value="E2F_DD"/>
    <property type="match status" value="1"/>
</dbReference>
<accession>A0A6P9E2J0</accession>
<gene>
    <name evidence="9" type="primary">LOC109021808</name>
</gene>
<dbReference type="GO" id="GO:0000981">
    <property type="term" value="F:DNA-binding transcription factor activity, RNA polymerase II-specific"/>
    <property type="evidence" value="ECO:0000318"/>
    <property type="project" value="GO_Central"/>
</dbReference>
<dbReference type="SMART" id="SM01372">
    <property type="entry name" value="E2F_TDP"/>
    <property type="match status" value="1"/>
</dbReference>
<keyword evidence="4 6" id="KW-0804">Transcription</keyword>
<dbReference type="KEGG" id="jre:109021808"/>
<dbReference type="GO" id="GO:0000978">
    <property type="term" value="F:RNA polymerase II cis-regulatory region sequence-specific DNA binding"/>
    <property type="evidence" value="ECO:0000318"/>
    <property type="project" value="GO_Central"/>
</dbReference>
<evidence type="ECO:0000256" key="2">
    <source>
        <dbReference type="ARBA" id="ARBA00023015"/>
    </source>
</evidence>
<comment type="similarity">
    <text evidence="1 6">Belongs to the E2F/DP family.</text>
</comment>
<dbReference type="FunFam" id="1.10.10.10:FF:000008">
    <property type="entry name" value="E2F transcription factor 1"/>
    <property type="match status" value="1"/>
</dbReference>
<dbReference type="PANTHER" id="PTHR12081:SF51">
    <property type="entry name" value="TRANSCRIPTION FACTOR E2FC"/>
    <property type="match status" value="1"/>
</dbReference>
<evidence type="ECO:0000256" key="1">
    <source>
        <dbReference type="ARBA" id="ARBA00010940"/>
    </source>
</evidence>
<keyword evidence="5" id="KW-0131">Cell cycle</keyword>
<name>A0A6P9E2J0_JUGRE</name>
<dbReference type="InterPro" id="IPR032198">
    <property type="entry name" value="E2F_CC-MB"/>
</dbReference>
<evidence type="ECO:0000313" key="8">
    <source>
        <dbReference type="Proteomes" id="UP000235220"/>
    </source>
</evidence>
<evidence type="ECO:0000256" key="5">
    <source>
        <dbReference type="ARBA" id="ARBA00023306"/>
    </source>
</evidence>
<protein>
    <submittedName>
        <fullName evidence="9">Transcription factor E2FC-like</fullName>
    </submittedName>
</protein>
<dbReference type="RefSeq" id="XP_035538488.1">
    <property type="nucleotide sequence ID" value="XM_035682595.1"/>
</dbReference>
<proteinExistence type="inferred from homology"/>
<dbReference type="Pfam" id="PF16421">
    <property type="entry name" value="E2F_CC-MB"/>
    <property type="match status" value="1"/>
</dbReference>
<reference evidence="9" key="1">
    <citation type="submission" date="2025-08" db="UniProtKB">
        <authorList>
            <consortium name="RefSeq"/>
        </authorList>
    </citation>
    <scope>IDENTIFICATION</scope>
    <source>
        <tissue evidence="9">Leaves</tissue>
    </source>
</reference>
<dbReference type="InterPro" id="IPR036388">
    <property type="entry name" value="WH-like_DNA-bd_sf"/>
</dbReference>
<dbReference type="InterPro" id="IPR003316">
    <property type="entry name" value="E2F_WHTH_DNA-bd_dom"/>
</dbReference>
<dbReference type="InterPro" id="IPR037241">
    <property type="entry name" value="E2F-DP_heterodim"/>
</dbReference>
<dbReference type="AlphaFoldDB" id="A0A6P9E2J0"/>
<dbReference type="GO" id="GO:0090575">
    <property type="term" value="C:RNA polymerase II transcription regulator complex"/>
    <property type="evidence" value="ECO:0000318"/>
    <property type="project" value="GO_Central"/>
</dbReference>
<dbReference type="Proteomes" id="UP000235220">
    <property type="component" value="Chromosome 11"/>
</dbReference>
<evidence type="ECO:0000313" key="9">
    <source>
        <dbReference type="RefSeq" id="XP_035538488.1"/>
    </source>
</evidence>
<dbReference type="InterPro" id="IPR036390">
    <property type="entry name" value="WH_DNA-bd_sf"/>
</dbReference>
<dbReference type="Pfam" id="PF02319">
    <property type="entry name" value="WHD_E2F_TDP"/>
    <property type="match status" value="1"/>
</dbReference>
<keyword evidence="6" id="KW-0539">Nucleus</keyword>
<keyword evidence="2 6" id="KW-0805">Transcription regulation</keyword>
<feature type="domain" description="E2F/DP family winged-helix DNA-binding" evidence="7">
    <location>
        <begin position="181"/>
        <end position="240"/>
    </location>
</feature>
<dbReference type="OrthoDB" id="1743261at2759"/>
<comment type="subcellular location">
    <subcellularLocation>
        <location evidence="6">Nucleus</location>
    </subcellularLocation>
</comment>